<feature type="domain" description="BPL/LPL catalytic" evidence="2">
    <location>
        <begin position="1"/>
        <end position="181"/>
    </location>
</feature>
<dbReference type="Proteomes" id="UP000321595">
    <property type="component" value="Chromosome"/>
</dbReference>
<protein>
    <submittedName>
        <fullName evidence="3">Biotin--[acetyl-CoA-carboxylase] ligase</fullName>
        <ecNumber evidence="3">6.3.4.15</ecNumber>
    </submittedName>
</protein>
<accession>A0A5B8XXV7</accession>
<dbReference type="Gene3D" id="2.30.30.100">
    <property type="match status" value="1"/>
</dbReference>
<evidence type="ECO:0000259" key="2">
    <source>
        <dbReference type="PROSITE" id="PS51733"/>
    </source>
</evidence>
<dbReference type="SUPFAM" id="SSF55681">
    <property type="entry name" value="Class II aaRS and biotin synthetases"/>
    <property type="match status" value="1"/>
</dbReference>
<dbReference type="KEGG" id="bbae:FRD01_13600"/>
<proteinExistence type="predicted"/>
<evidence type="ECO:0000313" key="3">
    <source>
        <dbReference type="EMBL" id="QED28249.1"/>
    </source>
</evidence>
<organism evidence="3 4">
    <name type="scientific">Microvenator marinus</name>
    <dbReference type="NCBI Taxonomy" id="2600177"/>
    <lineage>
        <taxon>Bacteria</taxon>
        <taxon>Deltaproteobacteria</taxon>
        <taxon>Bradymonadales</taxon>
        <taxon>Microvenatoraceae</taxon>
        <taxon>Microvenator</taxon>
    </lineage>
</organism>
<dbReference type="InterPro" id="IPR004143">
    <property type="entry name" value="BPL_LPL_catalytic"/>
</dbReference>
<dbReference type="CDD" id="cd16442">
    <property type="entry name" value="BPL"/>
    <property type="match status" value="1"/>
</dbReference>
<dbReference type="EMBL" id="CP042467">
    <property type="protein sequence ID" value="QED28249.1"/>
    <property type="molecule type" value="Genomic_DNA"/>
</dbReference>
<dbReference type="GO" id="GO:0005737">
    <property type="term" value="C:cytoplasm"/>
    <property type="evidence" value="ECO:0007669"/>
    <property type="project" value="TreeGrafter"/>
</dbReference>
<reference evidence="3 4" key="1">
    <citation type="submission" date="2019-08" db="EMBL/GenBank/DDBJ databases">
        <authorList>
            <person name="Liang Q."/>
        </authorList>
    </citation>
    <scope>NUCLEOTIDE SEQUENCE [LARGE SCALE GENOMIC DNA]</scope>
    <source>
        <strain evidence="3 4">V1718</strain>
    </source>
</reference>
<keyword evidence="1 3" id="KW-0436">Ligase</keyword>
<dbReference type="PANTHER" id="PTHR12835">
    <property type="entry name" value="BIOTIN PROTEIN LIGASE"/>
    <property type="match status" value="1"/>
</dbReference>
<dbReference type="EC" id="6.3.4.15" evidence="3"/>
<dbReference type="PANTHER" id="PTHR12835:SF5">
    <property type="entry name" value="BIOTIN--PROTEIN LIGASE"/>
    <property type="match status" value="1"/>
</dbReference>
<evidence type="ECO:0000256" key="1">
    <source>
        <dbReference type="ARBA" id="ARBA00022598"/>
    </source>
</evidence>
<dbReference type="Pfam" id="PF03099">
    <property type="entry name" value="BPL_LplA_LipB"/>
    <property type="match status" value="1"/>
</dbReference>
<dbReference type="PROSITE" id="PS51733">
    <property type="entry name" value="BPL_LPL_CATALYTIC"/>
    <property type="match status" value="1"/>
</dbReference>
<dbReference type="NCBIfam" id="TIGR00121">
    <property type="entry name" value="birA_ligase"/>
    <property type="match status" value="1"/>
</dbReference>
<sequence>MTIQLLDTVGSTNDLAMKAAPSAKHGDTWVAEHQTAGRGRREIGGDRRQWFSPPGVSLYMSVLLKPAIEPAEAAGITLAAGVGVCEALSGVPGLWLKWPNDIFIGTKKVGGLLTEASTQAGSIESIVVGLGLNVNVQAQHIPKDLEAIMTSLAIETGQPLDRLGLVHRIHASLIKWSERYIAAGFDGIEDGIKKWDKSAGRRVQVIDPSKSREGVAKGIKDGSLLVRFDDGDEALVFAGEVKLIP</sequence>
<keyword evidence="4" id="KW-1185">Reference proteome</keyword>
<name>A0A5B8XXV7_9DELT</name>
<dbReference type="AlphaFoldDB" id="A0A5B8XXV7"/>
<dbReference type="OrthoDB" id="9807064at2"/>
<dbReference type="GO" id="GO:0004077">
    <property type="term" value="F:biotin--[biotin carboxyl-carrier protein] ligase activity"/>
    <property type="evidence" value="ECO:0007669"/>
    <property type="project" value="UniProtKB-EC"/>
</dbReference>
<gene>
    <name evidence="3" type="ORF">FRD01_13600</name>
</gene>
<dbReference type="InterPro" id="IPR045864">
    <property type="entry name" value="aa-tRNA-synth_II/BPL/LPL"/>
</dbReference>
<evidence type="ECO:0000313" key="4">
    <source>
        <dbReference type="Proteomes" id="UP000321595"/>
    </source>
</evidence>
<dbReference type="InterPro" id="IPR004408">
    <property type="entry name" value="Biotin_CoA_COase_ligase"/>
</dbReference>
<dbReference type="Gene3D" id="3.30.930.10">
    <property type="entry name" value="Bira Bifunctional Protein, Domain 2"/>
    <property type="match status" value="1"/>
</dbReference>
<dbReference type="RefSeq" id="WP_146960507.1">
    <property type="nucleotide sequence ID" value="NZ_CP042467.1"/>
</dbReference>